<proteinExistence type="predicted"/>
<gene>
    <name evidence="2" type="ordered locus">trd_A0885</name>
</gene>
<dbReference type="HOGENOM" id="CLU_3067207_0_0_0"/>
<organism evidence="2 3">
    <name type="scientific">Thermomicrobium roseum (strain ATCC 27502 / DSM 5159 / P-2)</name>
    <dbReference type="NCBI Taxonomy" id="309801"/>
    <lineage>
        <taxon>Bacteria</taxon>
        <taxon>Pseudomonadati</taxon>
        <taxon>Thermomicrobiota</taxon>
        <taxon>Thermomicrobia</taxon>
        <taxon>Thermomicrobiales</taxon>
        <taxon>Thermomicrobiaceae</taxon>
        <taxon>Thermomicrobium</taxon>
    </lineage>
</organism>
<dbReference type="AlphaFoldDB" id="B9L521"/>
<dbReference type="EMBL" id="CP001276">
    <property type="protein sequence ID" value="ACM07072.1"/>
    <property type="molecule type" value="Genomic_DNA"/>
</dbReference>
<geneLocation type="plasmid" evidence="3">
    <name>Tros</name>
</geneLocation>
<evidence type="ECO:0000313" key="2">
    <source>
        <dbReference type="EMBL" id="ACM07072.1"/>
    </source>
</evidence>
<dbReference type="Proteomes" id="UP000000447">
    <property type="component" value="Plasmid unnamed"/>
</dbReference>
<keyword evidence="2" id="KW-0614">Plasmid</keyword>
<dbReference type="KEGG" id="tro:trd_A0885"/>
<evidence type="ECO:0000256" key="1">
    <source>
        <dbReference type="SAM" id="MobiDB-lite"/>
    </source>
</evidence>
<protein>
    <submittedName>
        <fullName evidence="2">Uncharacterized protein</fullName>
    </submittedName>
</protein>
<keyword evidence="3" id="KW-1185">Reference proteome</keyword>
<accession>B9L521</accession>
<reference evidence="2 3" key="1">
    <citation type="journal article" date="2009" name="PLoS ONE">
        <title>Complete genome sequence of the aerobic CO-oxidizing thermophile Thermomicrobium roseum.</title>
        <authorList>
            <person name="Wu D."/>
            <person name="Raymond J."/>
            <person name="Wu M."/>
            <person name="Chatterji S."/>
            <person name="Ren Q."/>
            <person name="Graham J.E."/>
            <person name="Bryant D.A."/>
            <person name="Robb F."/>
            <person name="Colman A."/>
            <person name="Tallon L.J."/>
            <person name="Badger J.H."/>
            <person name="Madupu R."/>
            <person name="Ward N.L."/>
            <person name="Eisen J.A."/>
        </authorList>
    </citation>
    <scope>NUCLEOTIDE SEQUENCE [LARGE SCALE GENOMIC DNA]</scope>
    <source>
        <strain evidence="3">ATCC 27502 / DSM 5159 / P-2</strain>
        <plasmid evidence="2">unnamed</plasmid>
    </source>
</reference>
<evidence type="ECO:0000313" key="3">
    <source>
        <dbReference type="Proteomes" id="UP000000447"/>
    </source>
</evidence>
<sequence>MRFLWLSRPSRLIADSLSGTKPMTPPTVRSVSLEHTPDGDRAVLVRGSDAVDR</sequence>
<name>B9L521_THERP</name>
<feature type="region of interest" description="Disordered" evidence="1">
    <location>
        <begin position="16"/>
        <end position="40"/>
    </location>
</feature>